<dbReference type="OrthoDB" id="479699at2"/>
<protein>
    <submittedName>
        <fullName evidence="2">Cupin-like domain-containing protein</fullName>
    </submittedName>
</protein>
<dbReference type="InParanoid" id="A0A371RFP7"/>
<dbReference type="EMBL" id="QUQO01000001">
    <property type="protein sequence ID" value="RFB04271.1"/>
    <property type="molecule type" value="Genomic_DNA"/>
</dbReference>
<dbReference type="RefSeq" id="WP_116390899.1">
    <property type="nucleotide sequence ID" value="NZ_QUQO01000001.1"/>
</dbReference>
<dbReference type="Gene3D" id="2.60.120.10">
    <property type="entry name" value="Jelly Rolls"/>
    <property type="match status" value="1"/>
</dbReference>
<dbReference type="InterPro" id="IPR014710">
    <property type="entry name" value="RmlC-like_jellyroll"/>
</dbReference>
<dbReference type="Pfam" id="PF13621">
    <property type="entry name" value="Cupin_8"/>
    <property type="match status" value="1"/>
</dbReference>
<keyword evidence="3" id="KW-1185">Reference proteome</keyword>
<dbReference type="AlphaFoldDB" id="A0A371RFP7"/>
<evidence type="ECO:0000313" key="2">
    <source>
        <dbReference type="EMBL" id="RFB04271.1"/>
    </source>
</evidence>
<dbReference type="InterPro" id="IPR041667">
    <property type="entry name" value="Cupin_8"/>
</dbReference>
<dbReference type="PANTHER" id="PTHR12461">
    <property type="entry name" value="HYPOXIA-INDUCIBLE FACTOR 1 ALPHA INHIBITOR-RELATED"/>
    <property type="match status" value="1"/>
</dbReference>
<proteinExistence type="predicted"/>
<name>A0A371RFP7_9PROT</name>
<evidence type="ECO:0000259" key="1">
    <source>
        <dbReference type="PROSITE" id="PS51184"/>
    </source>
</evidence>
<feature type="domain" description="JmjC" evidence="1">
    <location>
        <begin position="115"/>
        <end position="276"/>
    </location>
</feature>
<comment type="caution">
    <text evidence="2">The sequence shown here is derived from an EMBL/GenBank/DDBJ whole genome shotgun (WGS) entry which is preliminary data.</text>
</comment>
<sequence length="341" mass="37762">MSALPHVRIIDGVSPDSVPFSELIAEGRPVLMKGVARDWPAVAAGAESPSAAIDYLKRFYGGAPVTGFTGPPEIGGRFFYNDEMTGLNFTAARVRLDEYLDGMAAHLGDDQASSYYVGSTDVDGYLPGFRAENDLPLAEQDFAKQLLVSIWIGTRTTATAHYDISNNMACCLVGDRRFTLFPPDQVANLYPGPLEPTPGGQVVSMVDFRSPDFERFPRFREALAAGQVAEMSPGDVLFYPALWWHHVEALSDFNVMMNYWWNDVASHLDTPQNTLLHGLLSLRDRPASEKAAWKALFDYYIFGEAEEAGAHLPDHAKGPLGPMDEMTARRLRAMLLRRLNR</sequence>
<reference evidence="2 3" key="1">
    <citation type="submission" date="2018-08" db="EMBL/GenBank/DDBJ databases">
        <title>Parvularcula sp. SM1705, isolated from surface water of the South Sea China.</title>
        <authorList>
            <person name="Sun L."/>
        </authorList>
    </citation>
    <scope>NUCLEOTIDE SEQUENCE [LARGE SCALE GENOMIC DNA]</scope>
    <source>
        <strain evidence="2 3">SM1705</strain>
    </source>
</reference>
<dbReference type="PROSITE" id="PS51184">
    <property type="entry name" value="JMJC"/>
    <property type="match status" value="1"/>
</dbReference>
<accession>A0A371RFP7</accession>
<dbReference type="SUPFAM" id="SSF51197">
    <property type="entry name" value="Clavaminate synthase-like"/>
    <property type="match status" value="1"/>
</dbReference>
<dbReference type="Proteomes" id="UP000264589">
    <property type="component" value="Unassembled WGS sequence"/>
</dbReference>
<dbReference type="InterPro" id="IPR003347">
    <property type="entry name" value="JmjC_dom"/>
</dbReference>
<evidence type="ECO:0000313" key="3">
    <source>
        <dbReference type="Proteomes" id="UP000264589"/>
    </source>
</evidence>
<dbReference type="SMART" id="SM00558">
    <property type="entry name" value="JmjC"/>
    <property type="match status" value="1"/>
</dbReference>
<organism evidence="2 3">
    <name type="scientific">Parvularcula marina</name>
    <dbReference type="NCBI Taxonomy" id="2292771"/>
    <lineage>
        <taxon>Bacteria</taxon>
        <taxon>Pseudomonadati</taxon>
        <taxon>Pseudomonadota</taxon>
        <taxon>Alphaproteobacteria</taxon>
        <taxon>Parvularculales</taxon>
        <taxon>Parvularculaceae</taxon>
        <taxon>Parvularcula</taxon>
    </lineage>
</organism>
<gene>
    <name evidence="2" type="ORF">DX908_02600</name>
</gene>
<dbReference type="PANTHER" id="PTHR12461:SF105">
    <property type="entry name" value="HYPOXIA-INDUCIBLE FACTOR 1-ALPHA INHIBITOR"/>
    <property type="match status" value="1"/>
</dbReference>